<keyword evidence="3" id="KW-0325">Glycoprotein</keyword>
<organism evidence="6 7">
    <name type="scientific">Tetrabaena socialis</name>
    <dbReference type="NCBI Taxonomy" id="47790"/>
    <lineage>
        <taxon>Eukaryota</taxon>
        <taxon>Viridiplantae</taxon>
        <taxon>Chlorophyta</taxon>
        <taxon>core chlorophytes</taxon>
        <taxon>Chlorophyceae</taxon>
        <taxon>CS clade</taxon>
        <taxon>Chlamydomonadales</taxon>
        <taxon>Tetrabaenaceae</taxon>
        <taxon>Tetrabaena</taxon>
    </lineage>
</organism>
<keyword evidence="1" id="KW-0328">Glycosyltransferase</keyword>
<feature type="compositionally biased region" description="Low complexity" evidence="4">
    <location>
        <begin position="122"/>
        <end position="144"/>
    </location>
</feature>
<feature type="domain" description="Glycosyltransferase 61 catalytic" evidence="5">
    <location>
        <begin position="2"/>
        <end position="67"/>
    </location>
</feature>
<protein>
    <recommendedName>
        <fullName evidence="5">Glycosyltransferase 61 catalytic domain-containing protein</fullName>
    </recommendedName>
</protein>
<dbReference type="InterPro" id="IPR049625">
    <property type="entry name" value="Glyco_transf_61_cat"/>
</dbReference>
<evidence type="ECO:0000256" key="1">
    <source>
        <dbReference type="ARBA" id="ARBA00022676"/>
    </source>
</evidence>
<name>A0A2J7ZKV7_9CHLO</name>
<evidence type="ECO:0000313" key="6">
    <source>
        <dbReference type="EMBL" id="PNH00880.1"/>
    </source>
</evidence>
<evidence type="ECO:0000256" key="2">
    <source>
        <dbReference type="ARBA" id="ARBA00022679"/>
    </source>
</evidence>
<dbReference type="Proteomes" id="UP000236333">
    <property type="component" value="Unassembled WGS sequence"/>
</dbReference>
<evidence type="ECO:0000256" key="4">
    <source>
        <dbReference type="SAM" id="MobiDB-lite"/>
    </source>
</evidence>
<evidence type="ECO:0000259" key="5">
    <source>
        <dbReference type="Pfam" id="PF04577"/>
    </source>
</evidence>
<keyword evidence="2" id="KW-0808">Transferase</keyword>
<proteinExistence type="predicted"/>
<evidence type="ECO:0000256" key="3">
    <source>
        <dbReference type="ARBA" id="ARBA00023180"/>
    </source>
</evidence>
<dbReference type="EMBL" id="PGGS01001118">
    <property type="protein sequence ID" value="PNH00880.1"/>
    <property type="molecule type" value="Genomic_DNA"/>
</dbReference>
<dbReference type="InterPro" id="IPR007657">
    <property type="entry name" value="Glycosyltransferase_61"/>
</dbReference>
<dbReference type="AlphaFoldDB" id="A0A2J7ZKV7"/>
<dbReference type="GO" id="GO:0016763">
    <property type="term" value="F:pentosyltransferase activity"/>
    <property type="evidence" value="ECO:0007669"/>
    <property type="project" value="UniProtKB-ARBA"/>
</dbReference>
<dbReference type="PANTHER" id="PTHR20961">
    <property type="entry name" value="GLYCOSYLTRANSFERASE"/>
    <property type="match status" value="1"/>
</dbReference>
<evidence type="ECO:0000313" key="7">
    <source>
        <dbReference type="Proteomes" id="UP000236333"/>
    </source>
</evidence>
<feature type="region of interest" description="Disordered" evidence="4">
    <location>
        <begin position="122"/>
        <end position="150"/>
    </location>
</feature>
<reference evidence="6 7" key="1">
    <citation type="journal article" date="2017" name="Mol. Biol. Evol.">
        <title>The 4-celled Tetrabaena socialis nuclear genome reveals the essential components for genetic control of cell number at the origin of multicellularity in the volvocine lineage.</title>
        <authorList>
            <person name="Featherston J."/>
            <person name="Arakaki Y."/>
            <person name="Hanschen E.R."/>
            <person name="Ferris P.J."/>
            <person name="Michod R.E."/>
            <person name="Olson B.J.S.C."/>
            <person name="Nozaki H."/>
            <person name="Durand P.M."/>
        </authorList>
    </citation>
    <scope>NUCLEOTIDE SEQUENCE [LARGE SCALE GENOMIC DNA]</scope>
    <source>
        <strain evidence="6 7">NIES-571</strain>
    </source>
</reference>
<comment type="caution">
    <text evidence="6">The sequence shown here is derived from an EMBL/GenBank/DDBJ whole genome shotgun (WGS) entry which is preliminary data.</text>
</comment>
<dbReference type="OrthoDB" id="529273at2759"/>
<feature type="non-terminal residue" evidence="6">
    <location>
        <position position="1"/>
    </location>
</feature>
<gene>
    <name evidence="6" type="ORF">TSOC_013273</name>
</gene>
<dbReference type="PANTHER" id="PTHR20961:SF136">
    <property type="entry name" value="PROTEIN O-GLCNAC TRANSFERASE"/>
    <property type="match status" value="1"/>
</dbReference>
<accession>A0A2J7ZKV7</accession>
<dbReference type="GO" id="GO:0005794">
    <property type="term" value="C:Golgi apparatus"/>
    <property type="evidence" value="ECO:0007669"/>
    <property type="project" value="UniProtKB-ARBA"/>
</dbReference>
<keyword evidence="7" id="KW-1185">Reference proteome</keyword>
<dbReference type="Pfam" id="PF04577">
    <property type="entry name" value="Glyco_transf_61"/>
    <property type="match status" value="1"/>
</dbReference>
<sequence>RANRRIVNEAEFIELLKEYGELKIVEYGDTSSLYEQLLQMRETGVYISVHTSNLANAPLLQPGSAVVEVIQRNWMWNGLDRSFRDQTHMMLDIHHYAWRAKYINQTVYLNERDFYKHEAVHTTTGTRGAASPPGPPGSRDSSARMPAAAV</sequence>